<keyword evidence="6 8" id="KW-0807">Transducer</keyword>
<proteinExistence type="inferred from homology"/>
<evidence type="ECO:0000313" key="13">
    <source>
        <dbReference type="EMBL" id="OBS07867.1"/>
    </source>
</evidence>
<evidence type="ECO:0000256" key="6">
    <source>
        <dbReference type="ARBA" id="ARBA00023224"/>
    </source>
</evidence>
<dbReference type="Proteomes" id="UP000029273">
    <property type="component" value="Unassembled WGS sequence"/>
</dbReference>
<comment type="subcellular location">
    <subcellularLocation>
        <location evidence="1">Cell inner membrane</location>
        <topology evidence="1">Multi-pass membrane protein</topology>
    </subcellularLocation>
</comment>
<dbReference type="AlphaFoldDB" id="A0A1A6BZY2"/>
<evidence type="ECO:0000259" key="12">
    <source>
        <dbReference type="PROSITE" id="PS50885"/>
    </source>
</evidence>
<name>A0A1A6BZY2_9GAMM</name>
<keyword evidence="4 9" id="KW-1133">Transmembrane helix</keyword>
<feature type="transmembrane region" description="Helical" evidence="9">
    <location>
        <begin position="207"/>
        <end position="228"/>
    </location>
</feature>
<keyword evidence="5 9" id="KW-0472">Membrane</keyword>
<accession>A0A1A6BZY2</accession>
<dbReference type="PROSITE" id="PS50111">
    <property type="entry name" value="CHEMOTAXIS_TRANSDUC_2"/>
    <property type="match status" value="1"/>
</dbReference>
<dbReference type="SUPFAM" id="SSF58104">
    <property type="entry name" value="Methyl-accepting chemotaxis protein (MCP) signaling domain"/>
    <property type="match status" value="1"/>
</dbReference>
<evidence type="ECO:0000256" key="8">
    <source>
        <dbReference type="PROSITE-ProRule" id="PRU00284"/>
    </source>
</evidence>
<dbReference type="SMART" id="SM00304">
    <property type="entry name" value="HAMP"/>
    <property type="match status" value="2"/>
</dbReference>
<evidence type="ECO:0000256" key="9">
    <source>
        <dbReference type="SAM" id="Phobius"/>
    </source>
</evidence>
<evidence type="ECO:0008006" key="15">
    <source>
        <dbReference type="Google" id="ProtNLM"/>
    </source>
</evidence>
<dbReference type="PROSITE" id="PS50885">
    <property type="entry name" value="HAMP"/>
    <property type="match status" value="1"/>
</dbReference>
<gene>
    <name evidence="13" type="ORF">Thpro_023191</name>
</gene>
<evidence type="ECO:0000256" key="1">
    <source>
        <dbReference type="ARBA" id="ARBA00004429"/>
    </source>
</evidence>
<keyword evidence="2" id="KW-1003">Cell membrane</keyword>
<comment type="similarity">
    <text evidence="7">Belongs to the methyl-accepting chemotaxis (MCP) protein family.</text>
</comment>
<feature type="domain" description="HAMP" evidence="12">
    <location>
        <begin position="229"/>
        <end position="283"/>
    </location>
</feature>
<dbReference type="GO" id="GO:0005886">
    <property type="term" value="C:plasma membrane"/>
    <property type="evidence" value="ECO:0007669"/>
    <property type="project" value="UniProtKB-SubCell"/>
</dbReference>
<evidence type="ECO:0000256" key="7">
    <source>
        <dbReference type="ARBA" id="ARBA00029447"/>
    </source>
</evidence>
<dbReference type="InterPro" id="IPR000727">
    <property type="entry name" value="T_SNARE_dom"/>
</dbReference>
<organism evidence="13 14">
    <name type="scientific">Acidihalobacter prosperus</name>
    <dbReference type="NCBI Taxonomy" id="160660"/>
    <lineage>
        <taxon>Bacteria</taxon>
        <taxon>Pseudomonadati</taxon>
        <taxon>Pseudomonadota</taxon>
        <taxon>Gammaproteobacteria</taxon>
        <taxon>Chromatiales</taxon>
        <taxon>Ectothiorhodospiraceae</taxon>
        <taxon>Acidihalobacter</taxon>
    </lineage>
</organism>
<feature type="domain" description="Methyl-accepting transducer" evidence="10">
    <location>
        <begin position="288"/>
        <end position="524"/>
    </location>
</feature>
<evidence type="ECO:0000256" key="5">
    <source>
        <dbReference type="ARBA" id="ARBA00023136"/>
    </source>
</evidence>
<dbReference type="InterPro" id="IPR004089">
    <property type="entry name" value="MCPsignal_dom"/>
</dbReference>
<dbReference type="GO" id="GO:0007165">
    <property type="term" value="P:signal transduction"/>
    <property type="evidence" value="ECO:0007669"/>
    <property type="project" value="UniProtKB-KW"/>
</dbReference>
<dbReference type="GO" id="GO:0006935">
    <property type="term" value="P:chemotaxis"/>
    <property type="evidence" value="ECO:0007669"/>
    <property type="project" value="UniProtKB-ARBA"/>
</dbReference>
<dbReference type="PROSITE" id="PS50192">
    <property type="entry name" value="T_SNARE"/>
    <property type="match status" value="1"/>
</dbReference>
<dbReference type="STRING" id="160660.BJI67_02470"/>
<dbReference type="EMBL" id="JQSG02000007">
    <property type="protein sequence ID" value="OBS07867.1"/>
    <property type="molecule type" value="Genomic_DNA"/>
</dbReference>
<dbReference type="CDD" id="cd11386">
    <property type="entry name" value="MCP_signal"/>
    <property type="match status" value="1"/>
</dbReference>
<keyword evidence="3 9" id="KW-0812">Transmembrane</keyword>
<evidence type="ECO:0000256" key="2">
    <source>
        <dbReference type="ARBA" id="ARBA00022519"/>
    </source>
</evidence>
<dbReference type="PANTHER" id="PTHR32089:SF119">
    <property type="entry name" value="METHYL-ACCEPTING CHEMOTAXIS PROTEIN CTPL"/>
    <property type="match status" value="1"/>
</dbReference>
<dbReference type="InterPro" id="IPR003660">
    <property type="entry name" value="HAMP_dom"/>
</dbReference>
<evidence type="ECO:0000259" key="11">
    <source>
        <dbReference type="PROSITE" id="PS50192"/>
    </source>
</evidence>
<evidence type="ECO:0000259" key="10">
    <source>
        <dbReference type="PROSITE" id="PS50111"/>
    </source>
</evidence>
<feature type="domain" description="T-SNARE coiled-coil homology" evidence="11">
    <location>
        <begin position="475"/>
        <end position="537"/>
    </location>
</feature>
<keyword evidence="14" id="KW-1185">Reference proteome</keyword>
<dbReference type="SMART" id="SM00283">
    <property type="entry name" value="MA"/>
    <property type="match status" value="1"/>
</dbReference>
<dbReference type="FunFam" id="1.10.287.950:FF:000001">
    <property type="entry name" value="Methyl-accepting chemotaxis sensory transducer"/>
    <property type="match status" value="1"/>
</dbReference>
<keyword evidence="2" id="KW-0997">Cell inner membrane</keyword>
<sequence length="561" mass="59934">MNLGLRTITARIVASIIVAAVFAVAAVLTPVWFGSVIRSDTQLSQQENSLLNALQRMSGATLRAGIAIRDNVLNMNLTTIGGVSPDVTQKLMTNSLNGQYVNAATKYLAEADANYQQAIKLAANDPQLASKIQHVGQLWKRSESDYASVVHHLKTLQFAGAMNVLVTRAYPLSEQIGSELLTLTQLAQQQAEAANRRVHDDLRLSSIFSLSLLALALIIGTVLVGMAVMSMRTRMRLTVETMQDIAQGEGDLTRRMASRGRDELDHLADAFNKFVERIQQVVGQVAGSTAQLAAASEQLSATSEETSNHVRNQQSETDQVAAAINEMSATVQEVAKNANDAARAAQEADGATRQGRQVVESTISSISQLADEVEQAAQVIHALENDSAQIGRVLEVINGISEQTNLLALNAAIEAARAGEQGRGFAVVADEVRTLARRTQDSTEEIRGMIERLQGGSKSAVAAMTTGRERAQASVTQAQEAGTSLNTIAQAVTQINDMNALIASAAEEQSSVAEEINRNVSNISHATEQTAAGAQQTATASEDLARLSAELQVLVNQFKVQ</sequence>
<dbReference type="RefSeq" id="WP_065089906.1">
    <property type="nucleotide sequence ID" value="NZ_JQSG02000007.1"/>
</dbReference>
<evidence type="ECO:0000256" key="4">
    <source>
        <dbReference type="ARBA" id="ARBA00022989"/>
    </source>
</evidence>
<evidence type="ECO:0000313" key="14">
    <source>
        <dbReference type="Proteomes" id="UP000029273"/>
    </source>
</evidence>
<dbReference type="Pfam" id="PF00015">
    <property type="entry name" value="MCPsignal"/>
    <property type="match status" value="1"/>
</dbReference>
<dbReference type="PANTHER" id="PTHR32089">
    <property type="entry name" value="METHYL-ACCEPTING CHEMOTAXIS PROTEIN MCPB"/>
    <property type="match status" value="1"/>
</dbReference>
<feature type="transmembrane region" description="Helical" evidence="9">
    <location>
        <begin position="12"/>
        <end position="33"/>
    </location>
</feature>
<dbReference type="OrthoDB" id="9781845at2"/>
<dbReference type="Pfam" id="PF00672">
    <property type="entry name" value="HAMP"/>
    <property type="match status" value="1"/>
</dbReference>
<protein>
    <recommendedName>
        <fullName evidence="15">Chemotaxis protein</fullName>
    </recommendedName>
</protein>
<comment type="caution">
    <text evidence="13">The sequence shown here is derived from an EMBL/GenBank/DDBJ whole genome shotgun (WGS) entry which is preliminary data.</text>
</comment>
<dbReference type="Gene3D" id="1.10.287.950">
    <property type="entry name" value="Methyl-accepting chemotaxis protein"/>
    <property type="match status" value="1"/>
</dbReference>
<dbReference type="CDD" id="cd06225">
    <property type="entry name" value="HAMP"/>
    <property type="match status" value="1"/>
</dbReference>
<reference evidence="13 14" key="1">
    <citation type="journal article" date="2014" name="Genome Announc.">
        <title>Draft Genome Sequence of the Iron-Oxidizing, Acidophilic, and Halotolerant 'Thiobacillus prosperus' Type Strain DSM 5130.</title>
        <authorList>
            <person name="Ossandon F.J."/>
            <person name="Cardenas J.P."/>
            <person name="Corbett M."/>
            <person name="Quatrini R."/>
            <person name="Holmes D.S."/>
            <person name="Watkin E."/>
        </authorList>
    </citation>
    <scope>NUCLEOTIDE SEQUENCE [LARGE SCALE GENOMIC DNA]</scope>
    <source>
        <strain evidence="13 14">DSM 5130</strain>
    </source>
</reference>
<evidence type="ECO:0000256" key="3">
    <source>
        <dbReference type="ARBA" id="ARBA00022692"/>
    </source>
</evidence>